<dbReference type="SMART" id="SM00347">
    <property type="entry name" value="HTH_MARR"/>
    <property type="match status" value="1"/>
</dbReference>
<dbReference type="Proteomes" id="UP000076959">
    <property type="component" value="Unassembled WGS sequence"/>
</dbReference>
<sequence>MVRKQSAADQPLRLDNQICFAVYSAAHAFNRVYKPLLDRLGLTYPQYLVMLVLWEQDDVPVKDIGERLFLDSGTLTPLLKRLEAAHLLKRTRSSEDERQVLIALTPQGQALKEKARNVPQSILAASECSVSELVAMKNEIVALRNRLNAVIGE</sequence>
<evidence type="ECO:0000256" key="1">
    <source>
        <dbReference type="ARBA" id="ARBA00004496"/>
    </source>
</evidence>
<dbReference type="GO" id="GO:0003677">
    <property type="term" value="F:DNA binding"/>
    <property type="evidence" value="ECO:0007669"/>
    <property type="project" value="UniProtKB-KW"/>
</dbReference>
<gene>
    <name evidence="7" type="ORF">AYJ54_15530</name>
</gene>
<dbReference type="InterPro" id="IPR055166">
    <property type="entry name" value="Transc_reg_Sar_Rot_HTH"/>
</dbReference>
<evidence type="ECO:0000256" key="4">
    <source>
        <dbReference type="ARBA" id="ARBA00023125"/>
    </source>
</evidence>
<organism evidence="7 8">
    <name type="scientific">Bradyrhizobium centrolobii</name>
    <dbReference type="NCBI Taxonomy" id="1505087"/>
    <lineage>
        <taxon>Bacteria</taxon>
        <taxon>Pseudomonadati</taxon>
        <taxon>Pseudomonadota</taxon>
        <taxon>Alphaproteobacteria</taxon>
        <taxon>Hyphomicrobiales</taxon>
        <taxon>Nitrobacteraceae</taxon>
        <taxon>Bradyrhizobium</taxon>
    </lineage>
</organism>
<dbReference type="InterPro" id="IPR000835">
    <property type="entry name" value="HTH_MarR-typ"/>
</dbReference>
<dbReference type="STRING" id="1505087.AYJ54_15530"/>
<dbReference type="EMBL" id="LUUB01000063">
    <property type="protein sequence ID" value="OAF08150.1"/>
    <property type="molecule type" value="Genomic_DNA"/>
</dbReference>
<keyword evidence="5" id="KW-0804">Transcription</keyword>
<reference evidence="7 8" key="1">
    <citation type="submission" date="2016-03" db="EMBL/GenBank/DDBJ databases">
        <title>Draft Genome Sequence of the Strain BR 10245 (Bradyrhizobium sp.) isolated from nodules of Centrolobium paraense.</title>
        <authorList>
            <person name="Simoes-Araujo J.L.Sr."/>
            <person name="Barauna A.C."/>
            <person name="Silva K."/>
            <person name="Zilli J.E."/>
        </authorList>
    </citation>
    <scope>NUCLEOTIDE SEQUENCE [LARGE SCALE GENOMIC DNA]</scope>
    <source>
        <strain evidence="7 8">BR 10245</strain>
    </source>
</reference>
<dbReference type="InterPro" id="IPR036388">
    <property type="entry name" value="WH-like_DNA-bd_sf"/>
</dbReference>
<evidence type="ECO:0000259" key="6">
    <source>
        <dbReference type="PROSITE" id="PS50995"/>
    </source>
</evidence>
<dbReference type="AlphaFoldDB" id="A0A176YPD5"/>
<dbReference type="FunFam" id="1.10.10.10:FF:000163">
    <property type="entry name" value="MarR family transcriptional regulator"/>
    <property type="match status" value="1"/>
</dbReference>
<keyword evidence="2" id="KW-0963">Cytoplasm</keyword>
<dbReference type="GO" id="GO:0006950">
    <property type="term" value="P:response to stress"/>
    <property type="evidence" value="ECO:0007669"/>
    <property type="project" value="TreeGrafter"/>
</dbReference>
<evidence type="ECO:0000313" key="8">
    <source>
        <dbReference type="Proteomes" id="UP000076959"/>
    </source>
</evidence>
<accession>A0A176YPD5</accession>
<evidence type="ECO:0000256" key="5">
    <source>
        <dbReference type="ARBA" id="ARBA00023163"/>
    </source>
</evidence>
<protein>
    <submittedName>
        <fullName evidence="7">MarR family transcriptional regulator</fullName>
    </submittedName>
</protein>
<dbReference type="Pfam" id="PF22381">
    <property type="entry name" value="Staph_reg_Sar_Rot"/>
    <property type="match status" value="1"/>
</dbReference>
<dbReference type="GO" id="GO:0005737">
    <property type="term" value="C:cytoplasm"/>
    <property type="evidence" value="ECO:0007669"/>
    <property type="project" value="UniProtKB-SubCell"/>
</dbReference>
<dbReference type="InterPro" id="IPR036390">
    <property type="entry name" value="WH_DNA-bd_sf"/>
</dbReference>
<evidence type="ECO:0000313" key="7">
    <source>
        <dbReference type="EMBL" id="OAF08150.1"/>
    </source>
</evidence>
<keyword evidence="8" id="KW-1185">Reference proteome</keyword>
<evidence type="ECO:0000256" key="3">
    <source>
        <dbReference type="ARBA" id="ARBA00023015"/>
    </source>
</evidence>
<comment type="subcellular location">
    <subcellularLocation>
        <location evidence="1">Cytoplasm</location>
    </subcellularLocation>
</comment>
<dbReference type="PROSITE" id="PS50995">
    <property type="entry name" value="HTH_MARR_2"/>
    <property type="match status" value="1"/>
</dbReference>
<dbReference type="SUPFAM" id="SSF46785">
    <property type="entry name" value="Winged helix' DNA-binding domain"/>
    <property type="match status" value="1"/>
</dbReference>
<keyword evidence="3" id="KW-0805">Transcription regulation</keyword>
<name>A0A176YPD5_9BRAD</name>
<proteinExistence type="predicted"/>
<dbReference type="InterPro" id="IPR039422">
    <property type="entry name" value="MarR/SlyA-like"/>
</dbReference>
<dbReference type="Gene3D" id="1.10.10.10">
    <property type="entry name" value="Winged helix-like DNA-binding domain superfamily/Winged helix DNA-binding domain"/>
    <property type="match status" value="1"/>
</dbReference>
<comment type="caution">
    <text evidence="7">The sequence shown here is derived from an EMBL/GenBank/DDBJ whole genome shotgun (WGS) entry which is preliminary data.</text>
</comment>
<feature type="domain" description="HTH marR-type" evidence="6">
    <location>
        <begin position="15"/>
        <end position="152"/>
    </location>
</feature>
<dbReference type="RefSeq" id="WP_063701547.1">
    <property type="nucleotide sequence ID" value="NZ_LUUB01000063.1"/>
</dbReference>
<dbReference type="PANTHER" id="PTHR33164:SF5">
    <property type="entry name" value="ORGANIC HYDROPEROXIDE RESISTANCE TRANSCRIPTIONAL REGULATOR"/>
    <property type="match status" value="1"/>
</dbReference>
<dbReference type="GO" id="GO:0003700">
    <property type="term" value="F:DNA-binding transcription factor activity"/>
    <property type="evidence" value="ECO:0007669"/>
    <property type="project" value="InterPro"/>
</dbReference>
<keyword evidence="4" id="KW-0238">DNA-binding</keyword>
<evidence type="ECO:0000256" key="2">
    <source>
        <dbReference type="ARBA" id="ARBA00022490"/>
    </source>
</evidence>
<dbReference type="PANTHER" id="PTHR33164">
    <property type="entry name" value="TRANSCRIPTIONAL REGULATOR, MARR FAMILY"/>
    <property type="match status" value="1"/>
</dbReference>